<name>A0A0D1W435_9EURO</name>
<proteinExistence type="predicted"/>
<evidence type="ECO:0000313" key="1">
    <source>
        <dbReference type="EMBL" id="KIV83490.1"/>
    </source>
</evidence>
<protein>
    <submittedName>
        <fullName evidence="1">Uncharacterized protein</fullName>
    </submittedName>
</protein>
<dbReference type="HOGENOM" id="CLU_1815798_0_0_1"/>
<reference evidence="1 2" key="1">
    <citation type="submission" date="2015-01" db="EMBL/GenBank/DDBJ databases">
        <title>The Genome Sequence of Exophiala sideris CBS121828.</title>
        <authorList>
            <consortium name="The Broad Institute Genomics Platform"/>
            <person name="Cuomo C."/>
            <person name="de Hoog S."/>
            <person name="Gorbushina A."/>
            <person name="Stielow B."/>
            <person name="Teixiera M."/>
            <person name="Abouelleil A."/>
            <person name="Chapman S.B."/>
            <person name="Priest M."/>
            <person name="Young S.K."/>
            <person name="Wortman J."/>
            <person name="Nusbaum C."/>
            <person name="Birren B."/>
        </authorList>
    </citation>
    <scope>NUCLEOTIDE SEQUENCE [LARGE SCALE GENOMIC DNA]</scope>
    <source>
        <strain evidence="1 2">CBS 121828</strain>
    </source>
</reference>
<accession>A0A0D1W435</accession>
<dbReference type="EMBL" id="KN846952">
    <property type="protein sequence ID" value="KIV83490.1"/>
    <property type="molecule type" value="Genomic_DNA"/>
</dbReference>
<sequence>MASIAQQPDLRQKLLSDELETFSSYVKESAVLTTGNILLDGTETSYKLFGLDKSSDGKLALPLTSHVVRHVRSDTLSNDYTQTSSLQYKAVHEIFFSDLKELEHATVHLRKWLPALAEDGLLPASQRRMFGQFEGEVFDDGS</sequence>
<evidence type="ECO:0000313" key="2">
    <source>
        <dbReference type="Proteomes" id="UP000053599"/>
    </source>
</evidence>
<dbReference type="AlphaFoldDB" id="A0A0D1W435"/>
<dbReference type="Proteomes" id="UP000053599">
    <property type="component" value="Unassembled WGS sequence"/>
</dbReference>
<gene>
    <name evidence="1" type="ORF">PV11_05511</name>
</gene>
<organism evidence="1 2">
    <name type="scientific">Exophiala sideris</name>
    <dbReference type="NCBI Taxonomy" id="1016849"/>
    <lineage>
        <taxon>Eukaryota</taxon>
        <taxon>Fungi</taxon>
        <taxon>Dikarya</taxon>
        <taxon>Ascomycota</taxon>
        <taxon>Pezizomycotina</taxon>
        <taxon>Eurotiomycetes</taxon>
        <taxon>Chaetothyriomycetidae</taxon>
        <taxon>Chaetothyriales</taxon>
        <taxon>Herpotrichiellaceae</taxon>
        <taxon>Exophiala</taxon>
    </lineage>
</organism>